<proteinExistence type="predicted"/>
<dbReference type="KEGG" id="cama:F384_23730"/>
<dbReference type="PATRIC" id="fig|1261127.3.peg.4920"/>
<reference evidence="1 2" key="1">
    <citation type="journal article" date="2013" name="Appl. Microbiol. Biotechnol.">
        <title>Glycerol assimilation and production of 1,3-propanediol by Citrobacter amalonaticus Y19.</title>
        <authorList>
            <person name="Ainala S.K."/>
            <person name="Ashok S."/>
            <person name="Ko Y."/>
            <person name="Park S."/>
        </authorList>
    </citation>
    <scope>NUCLEOTIDE SEQUENCE [LARGE SCALE GENOMIC DNA]</scope>
    <source>
        <strain evidence="1 2">Y19</strain>
    </source>
</reference>
<dbReference type="HOGENOM" id="CLU_2604017_0_0_6"/>
<dbReference type="RefSeq" id="WP_042999141.1">
    <property type="nucleotide sequence ID" value="NZ_CP011132.1"/>
</dbReference>
<gene>
    <name evidence="1" type="ORF">F384_23730</name>
</gene>
<dbReference type="EMBL" id="CP011132">
    <property type="protein sequence ID" value="AKE61367.1"/>
    <property type="molecule type" value="Genomic_DNA"/>
</dbReference>
<organism evidence="1 2">
    <name type="scientific">Citrobacter amalonaticus Y19</name>
    <dbReference type="NCBI Taxonomy" id="1261127"/>
    <lineage>
        <taxon>Bacteria</taxon>
        <taxon>Pseudomonadati</taxon>
        <taxon>Pseudomonadota</taxon>
        <taxon>Gammaproteobacteria</taxon>
        <taxon>Enterobacterales</taxon>
        <taxon>Enterobacteriaceae</taxon>
        <taxon>Citrobacter</taxon>
    </lineage>
</organism>
<sequence>MSKSIFVSGEDLVIGRVFLGWKERISRIIDRGHYEVACSQEVHAHYGDKFTRTDACLYFIRGALSETFRKSLREKENAHEM</sequence>
<evidence type="ECO:0000313" key="2">
    <source>
        <dbReference type="Proteomes" id="UP000034085"/>
    </source>
</evidence>
<dbReference type="Proteomes" id="UP000034085">
    <property type="component" value="Chromosome"/>
</dbReference>
<evidence type="ECO:0000313" key="1">
    <source>
        <dbReference type="EMBL" id="AKE61367.1"/>
    </source>
</evidence>
<dbReference type="OrthoDB" id="6594213at2"/>
<name>A0A0F6TZ06_CITAM</name>
<protein>
    <submittedName>
        <fullName evidence="1">Uncharacterized protein</fullName>
    </submittedName>
</protein>
<accession>A0A0F6TZ06</accession>
<dbReference type="AlphaFoldDB" id="A0A0F6TZ06"/>